<feature type="region of interest" description="Disordered" evidence="6">
    <location>
        <begin position="285"/>
        <end position="308"/>
    </location>
</feature>
<evidence type="ECO:0000313" key="9">
    <source>
        <dbReference type="EMBL" id="OAR00329.1"/>
    </source>
</evidence>
<evidence type="ECO:0000256" key="1">
    <source>
        <dbReference type="ARBA" id="ARBA00004141"/>
    </source>
</evidence>
<keyword evidence="10" id="KW-1185">Reference proteome</keyword>
<feature type="transmembrane region" description="Helical" evidence="7">
    <location>
        <begin position="171"/>
        <end position="191"/>
    </location>
</feature>
<feature type="region of interest" description="Disordered" evidence="6">
    <location>
        <begin position="370"/>
        <end position="393"/>
    </location>
</feature>
<feature type="transmembrane region" description="Helical" evidence="7">
    <location>
        <begin position="12"/>
        <end position="30"/>
    </location>
</feature>
<dbReference type="Pfam" id="PF20684">
    <property type="entry name" value="Fung_rhodopsin"/>
    <property type="match status" value="1"/>
</dbReference>
<keyword evidence="2 7" id="KW-0812">Transmembrane</keyword>
<comment type="caution">
    <text evidence="9">The sequence shown here is derived from an EMBL/GenBank/DDBJ whole genome shotgun (WGS) entry which is preliminary data.</text>
</comment>
<evidence type="ECO:0000256" key="5">
    <source>
        <dbReference type="ARBA" id="ARBA00038359"/>
    </source>
</evidence>
<feature type="transmembrane region" description="Helical" evidence="7">
    <location>
        <begin position="203"/>
        <end position="221"/>
    </location>
</feature>
<feature type="domain" description="Rhodopsin" evidence="8">
    <location>
        <begin position="26"/>
        <end position="266"/>
    </location>
</feature>
<feature type="transmembrane region" description="Helical" evidence="7">
    <location>
        <begin position="241"/>
        <end position="261"/>
    </location>
</feature>
<dbReference type="InterPro" id="IPR049326">
    <property type="entry name" value="Rhodopsin_dom_fungi"/>
</dbReference>
<reference evidence="9 10" key="1">
    <citation type="submission" date="2016-03" db="EMBL/GenBank/DDBJ databases">
        <title>Fine-scale spatial genetic structure of a fungal parasite of coffee scale insects.</title>
        <authorList>
            <person name="Jackson D."/>
            <person name="Zemenick K.A."/>
            <person name="Malloure B."/>
            <person name="Quandt C.A."/>
            <person name="James T.Y."/>
        </authorList>
    </citation>
    <scope>NUCLEOTIDE SEQUENCE [LARGE SCALE GENOMIC DNA]</scope>
    <source>
        <strain evidence="9 10">UM487</strain>
    </source>
</reference>
<accession>A0A179IF49</accession>
<dbReference type="InterPro" id="IPR052337">
    <property type="entry name" value="SAT4-like"/>
</dbReference>
<dbReference type="Proteomes" id="UP000243081">
    <property type="component" value="Unassembled WGS sequence"/>
</dbReference>
<keyword evidence="3 7" id="KW-1133">Transmembrane helix</keyword>
<evidence type="ECO:0000259" key="8">
    <source>
        <dbReference type="Pfam" id="PF20684"/>
    </source>
</evidence>
<keyword evidence="4 7" id="KW-0472">Membrane</keyword>
<evidence type="ECO:0000313" key="10">
    <source>
        <dbReference type="Proteomes" id="UP000243081"/>
    </source>
</evidence>
<dbReference type="OrthoDB" id="3936451at2759"/>
<evidence type="ECO:0000256" key="2">
    <source>
        <dbReference type="ARBA" id="ARBA00022692"/>
    </source>
</evidence>
<dbReference type="PANTHER" id="PTHR33048:SF96">
    <property type="entry name" value="INTEGRAL MEMBRANE PROTEIN"/>
    <property type="match status" value="1"/>
</dbReference>
<feature type="transmembrane region" description="Helical" evidence="7">
    <location>
        <begin position="42"/>
        <end position="67"/>
    </location>
</feature>
<name>A0A179IF49_CORDF</name>
<dbReference type="AlphaFoldDB" id="A0A179IF49"/>
<evidence type="ECO:0000256" key="4">
    <source>
        <dbReference type="ARBA" id="ARBA00023136"/>
    </source>
</evidence>
<dbReference type="EMBL" id="LUKN01001746">
    <property type="protein sequence ID" value="OAR00329.1"/>
    <property type="molecule type" value="Genomic_DNA"/>
</dbReference>
<dbReference type="PANTHER" id="PTHR33048">
    <property type="entry name" value="PTH11-LIKE INTEGRAL MEMBRANE PROTEIN (AFU_ORTHOLOGUE AFUA_5G11245)"/>
    <property type="match status" value="1"/>
</dbReference>
<evidence type="ECO:0000256" key="3">
    <source>
        <dbReference type="ARBA" id="ARBA00022989"/>
    </source>
</evidence>
<evidence type="ECO:0000256" key="6">
    <source>
        <dbReference type="SAM" id="MobiDB-lite"/>
    </source>
</evidence>
<gene>
    <name evidence="9" type="ORF">LLEC1_02059</name>
</gene>
<sequence>MAANRGDTLLGVNIAFFIVACCAVLMRCYTRAFISKCFGADDWLMAVACGQLFFLGYVICSNTGVHYGTGQHRDDLTPENYATAKKFWFLCYVFFGLTMMTAKLSFGWLLLRIVVIPQHKWVIYGTSLFVVLAGFAYFFVTMFQCQPVAHYWDDAIPGHCLAMHIYVSLGYLYSSISVATDLVFALLPAFIIWHLQIRTEIRWVLIFLMGLGCVASIAVLVRVAYLSTFYDPDFLWATTDVAIWSTIEMGLALTAASISTLRPLARSLGLRIGFTDYASAGSEDVNNELRRPSQPVNRRRSELGRPVFNTSGTSQDTLNLFYSRDKSVSSQATGNCTVPKFERVQWSANTNADLEHASGSIELSSVDRTMNHSTSRYGETKRGVRQTGAELER</sequence>
<comment type="subcellular location">
    <subcellularLocation>
        <location evidence="1">Membrane</location>
        <topology evidence="1">Multi-pass membrane protein</topology>
    </subcellularLocation>
</comment>
<dbReference type="PROSITE" id="PS51257">
    <property type="entry name" value="PROKAR_LIPOPROTEIN"/>
    <property type="match status" value="1"/>
</dbReference>
<dbReference type="GO" id="GO:0016020">
    <property type="term" value="C:membrane"/>
    <property type="evidence" value="ECO:0007669"/>
    <property type="project" value="UniProtKB-SubCell"/>
</dbReference>
<feature type="transmembrane region" description="Helical" evidence="7">
    <location>
        <begin position="87"/>
        <end position="109"/>
    </location>
</feature>
<organism evidence="9 10">
    <name type="scientific">Cordyceps confragosa</name>
    <name type="common">Lecanicillium lecanii</name>
    <dbReference type="NCBI Taxonomy" id="2714763"/>
    <lineage>
        <taxon>Eukaryota</taxon>
        <taxon>Fungi</taxon>
        <taxon>Dikarya</taxon>
        <taxon>Ascomycota</taxon>
        <taxon>Pezizomycotina</taxon>
        <taxon>Sordariomycetes</taxon>
        <taxon>Hypocreomycetidae</taxon>
        <taxon>Hypocreales</taxon>
        <taxon>Cordycipitaceae</taxon>
        <taxon>Akanthomyces</taxon>
    </lineage>
</organism>
<comment type="similarity">
    <text evidence="5">Belongs to the SAT4 family.</text>
</comment>
<dbReference type="OMA" id="CKCSICI"/>
<protein>
    <recommendedName>
        <fullName evidence="8">Rhodopsin domain-containing protein</fullName>
    </recommendedName>
</protein>
<feature type="transmembrane region" description="Helical" evidence="7">
    <location>
        <begin position="121"/>
        <end position="140"/>
    </location>
</feature>
<proteinExistence type="inferred from homology"/>
<evidence type="ECO:0000256" key="7">
    <source>
        <dbReference type="SAM" id="Phobius"/>
    </source>
</evidence>